<comment type="subcellular location">
    <subcellularLocation>
        <location evidence="1">Nucleus</location>
    </subcellularLocation>
</comment>
<dbReference type="InterPro" id="IPR058886">
    <property type="entry name" value="SWIB_eIF2D"/>
</dbReference>
<dbReference type="InterPro" id="IPR022783">
    <property type="entry name" value="GCFC_dom"/>
</dbReference>
<dbReference type="Proteomes" id="UP000678499">
    <property type="component" value="Unassembled WGS sequence"/>
</dbReference>
<feature type="compositionally biased region" description="Acidic residues" evidence="4">
    <location>
        <begin position="222"/>
        <end position="231"/>
    </location>
</feature>
<dbReference type="Pfam" id="PF26292">
    <property type="entry name" value="PUA_elF2D"/>
    <property type="match status" value="1"/>
</dbReference>
<evidence type="ECO:0000256" key="1">
    <source>
        <dbReference type="ARBA" id="ARBA00004123"/>
    </source>
</evidence>
<dbReference type="InterPro" id="IPR048248">
    <property type="entry name" value="PUA_eIF2d-like"/>
</dbReference>
<feature type="domain" description="DM2" evidence="5">
    <location>
        <begin position="393"/>
        <end position="477"/>
    </location>
</feature>
<dbReference type="SUPFAM" id="SSF88697">
    <property type="entry name" value="PUA domain-like"/>
    <property type="match status" value="1"/>
</dbReference>
<dbReference type="EMBL" id="CAJPEX010000810">
    <property type="protein sequence ID" value="CAG0917312.1"/>
    <property type="molecule type" value="Genomic_DNA"/>
</dbReference>
<dbReference type="InterPro" id="IPR048247">
    <property type="entry name" value="eIF2D_N"/>
</dbReference>
<dbReference type="GO" id="GO:0003677">
    <property type="term" value="F:DNA binding"/>
    <property type="evidence" value="ECO:0007669"/>
    <property type="project" value="InterPro"/>
</dbReference>
<evidence type="ECO:0000256" key="2">
    <source>
        <dbReference type="ARBA" id="ARBA00010801"/>
    </source>
</evidence>
<dbReference type="PROSITE" id="PS51419">
    <property type="entry name" value="RAB"/>
    <property type="match status" value="1"/>
</dbReference>
<evidence type="ECO:0000256" key="3">
    <source>
        <dbReference type="ARBA" id="ARBA00023242"/>
    </source>
</evidence>
<dbReference type="SUPFAM" id="SSF52540">
    <property type="entry name" value="P-loop containing nucleoside triphosphate hydrolases"/>
    <property type="match status" value="1"/>
</dbReference>
<dbReference type="Pfam" id="PF00071">
    <property type="entry name" value="Ras"/>
    <property type="match status" value="1"/>
</dbReference>
<protein>
    <recommendedName>
        <fullName evidence="5">DM2 domain-containing protein</fullName>
    </recommendedName>
</protein>
<dbReference type="InterPro" id="IPR005225">
    <property type="entry name" value="Small_GTP-bd"/>
</dbReference>
<dbReference type="PANTHER" id="PTHR12214:SF0">
    <property type="entry name" value="LD29489P"/>
    <property type="match status" value="1"/>
</dbReference>
<dbReference type="InterPro" id="IPR012890">
    <property type="entry name" value="GCFC2-like"/>
</dbReference>
<feature type="compositionally biased region" description="Basic and acidic residues" evidence="4">
    <location>
        <begin position="209"/>
        <end position="221"/>
    </location>
</feature>
<dbReference type="PRINTS" id="PR00449">
    <property type="entry name" value="RASTRNSFRMNG"/>
</dbReference>
<feature type="region of interest" description="Disordered" evidence="4">
    <location>
        <begin position="741"/>
        <end position="791"/>
    </location>
</feature>
<dbReference type="CDD" id="cd21156">
    <property type="entry name" value="PUA_eIF2d-like"/>
    <property type="match status" value="1"/>
</dbReference>
<dbReference type="CDD" id="cd11610">
    <property type="entry name" value="eIF2D_N"/>
    <property type="match status" value="1"/>
</dbReference>
<dbReference type="PROSITE" id="PS50890">
    <property type="entry name" value="PUA"/>
    <property type="match status" value="1"/>
</dbReference>
<dbReference type="PROSITE" id="PS51420">
    <property type="entry name" value="RHO"/>
    <property type="match status" value="1"/>
</dbReference>
<dbReference type="Gene3D" id="3.40.50.300">
    <property type="entry name" value="P-loop containing nucleotide triphosphate hydrolases"/>
    <property type="match status" value="1"/>
</dbReference>
<gene>
    <name evidence="6" type="ORF">NMOB1V02_LOCUS4899</name>
</gene>
<feature type="compositionally biased region" description="Basic and acidic residues" evidence="4">
    <location>
        <begin position="775"/>
        <end position="784"/>
    </location>
</feature>
<organism evidence="6">
    <name type="scientific">Notodromas monacha</name>
    <dbReference type="NCBI Taxonomy" id="399045"/>
    <lineage>
        <taxon>Eukaryota</taxon>
        <taxon>Metazoa</taxon>
        <taxon>Ecdysozoa</taxon>
        <taxon>Arthropoda</taxon>
        <taxon>Crustacea</taxon>
        <taxon>Oligostraca</taxon>
        <taxon>Ostracoda</taxon>
        <taxon>Podocopa</taxon>
        <taxon>Podocopida</taxon>
        <taxon>Cypridocopina</taxon>
        <taxon>Cypridoidea</taxon>
        <taxon>Cyprididae</taxon>
        <taxon>Notodromas</taxon>
    </lineage>
</organism>
<keyword evidence="7" id="KW-1185">Reference proteome</keyword>
<dbReference type="PANTHER" id="PTHR12214">
    <property type="entry name" value="GC-RICH SEQUENCE DNA-BINDING FACTOR"/>
    <property type="match status" value="1"/>
</dbReference>
<evidence type="ECO:0000313" key="6">
    <source>
        <dbReference type="EMBL" id="CAD7277160.1"/>
    </source>
</evidence>
<reference evidence="6" key="1">
    <citation type="submission" date="2020-11" db="EMBL/GenBank/DDBJ databases">
        <authorList>
            <person name="Tran Van P."/>
        </authorList>
    </citation>
    <scope>NUCLEOTIDE SEQUENCE</scope>
</reference>
<evidence type="ECO:0000256" key="4">
    <source>
        <dbReference type="SAM" id="MobiDB-lite"/>
    </source>
</evidence>
<dbReference type="NCBIfam" id="TIGR00231">
    <property type="entry name" value="small_GTP"/>
    <property type="match status" value="1"/>
</dbReference>
<dbReference type="InterPro" id="IPR027417">
    <property type="entry name" value="P-loop_NTPase"/>
</dbReference>
<dbReference type="SMART" id="SM00175">
    <property type="entry name" value="RAB"/>
    <property type="match status" value="1"/>
</dbReference>
<proteinExistence type="inferred from homology"/>
<dbReference type="GO" id="GO:0005634">
    <property type="term" value="C:nucleus"/>
    <property type="evidence" value="ECO:0007669"/>
    <property type="project" value="UniProtKB-SubCell"/>
</dbReference>
<feature type="region of interest" description="Disordered" evidence="4">
    <location>
        <begin position="655"/>
        <end position="701"/>
    </location>
</feature>
<dbReference type="SMART" id="SM00176">
    <property type="entry name" value="RAN"/>
    <property type="match status" value="1"/>
</dbReference>
<dbReference type="Pfam" id="PF26291">
    <property type="entry name" value="SWIB_eIF2D"/>
    <property type="match status" value="1"/>
</dbReference>
<dbReference type="OrthoDB" id="199771at2759"/>
<dbReference type="SUPFAM" id="SSF47592">
    <property type="entry name" value="SWIB/MDM2 domain"/>
    <property type="match status" value="1"/>
</dbReference>
<feature type="compositionally biased region" description="Basic and acidic residues" evidence="4">
    <location>
        <begin position="655"/>
        <end position="665"/>
    </location>
</feature>
<dbReference type="PROSITE" id="PS51421">
    <property type="entry name" value="RAS"/>
    <property type="match status" value="1"/>
</dbReference>
<keyword evidence="3" id="KW-0539">Nucleus</keyword>
<comment type="similarity">
    <text evidence="2">Belongs to the GCF family.</text>
</comment>
<dbReference type="GO" id="GO:0000398">
    <property type="term" value="P:mRNA splicing, via spliceosome"/>
    <property type="evidence" value="ECO:0007669"/>
    <property type="project" value="InterPro"/>
</dbReference>
<dbReference type="Pfam" id="PF17832">
    <property type="entry name" value="Pre-PUA"/>
    <property type="match status" value="1"/>
</dbReference>
<dbReference type="InterPro" id="IPR001806">
    <property type="entry name" value="Small_GTPase"/>
</dbReference>
<feature type="compositionally biased region" description="Basic and acidic residues" evidence="4">
    <location>
        <begin position="687"/>
        <end position="701"/>
    </location>
</feature>
<dbReference type="EMBL" id="OA882847">
    <property type="protein sequence ID" value="CAD7277160.1"/>
    <property type="molecule type" value="Genomic_DNA"/>
</dbReference>
<dbReference type="GO" id="GO:0005525">
    <property type="term" value="F:GTP binding"/>
    <property type="evidence" value="ECO:0007669"/>
    <property type="project" value="InterPro"/>
</dbReference>
<name>A0A7R9GDU2_9CRUS</name>
<dbReference type="InterPro" id="IPR057429">
    <property type="entry name" value="WH_eIF2D"/>
</dbReference>
<feature type="compositionally biased region" description="Basic and acidic residues" evidence="4">
    <location>
        <begin position="741"/>
        <end position="751"/>
    </location>
</feature>
<dbReference type="SMART" id="SM00174">
    <property type="entry name" value="RHO"/>
    <property type="match status" value="1"/>
</dbReference>
<dbReference type="PROSITE" id="PS51925">
    <property type="entry name" value="SWIB_MDM2"/>
    <property type="match status" value="1"/>
</dbReference>
<dbReference type="FunFam" id="3.40.50.300:FF:001329">
    <property type="entry name" value="Small GTP-binding protein, putative"/>
    <property type="match status" value="1"/>
</dbReference>
<dbReference type="Gene3D" id="3.10.400.20">
    <property type="match status" value="1"/>
</dbReference>
<dbReference type="InterPro" id="IPR015947">
    <property type="entry name" value="PUA-like_sf"/>
</dbReference>
<dbReference type="GO" id="GO:0003924">
    <property type="term" value="F:GTPase activity"/>
    <property type="evidence" value="ECO:0007669"/>
    <property type="project" value="InterPro"/>
</dbReference>
<dbReference type="Pfam" id="PF07842">
    <property type="entry name" value="GCFC"/>
    <property type="match status" value="1"/>
</dbReference>
<evidence type="ECO:0000259" key="5">
    <source>
        <dbReference type="PROSITE" id="PS51925"/>
    </source>
</evidence>
<feature type="region of interest" description="Disordered" evidence="4">
    <location>
        <begin position="552"/>
        <end position="574"/>
    </location>
</feature>
<evidence type="ECO:0000313" key="7">
    <source>
        <dbReference type="Proteomes" id="UP000678499"/>
    </source>
</evidence>
<sequence>MFSKPFRVKSSTALKSSERKKLKHDLVAQYPELGVEEADNLIPPKAEVLLLKLQTHSKGVVHVYSVENTPIFFTLGKEKGADKFIPTLYASWKCPKLSPLPHFSIHVPVVKVLQNGADLMVPGLVLPKGCSGIGPKTFGVFTKGQPCSISTVDNSALVALGTTALDESDLYMCAGHGKAVTILHIVGDHLWQLGPKSQRPILAPLTDLKTSDESDGNRLPEGDEEVDDSDNSEDHESPAEVSDVTNEIEDACHNLTIDDGKKTDGVEMAAEQLLIYCLFKSLKTSAKKLELPCLTSNFYRLHVLPACPDALSVDVKKSKFKKVSVFLREVVADFPGLLKIEETAKGVESIVGINYAHDCLRSFKFDASETKVPVKVENAGDGSKVALRYNPPDIVELHSVTAAVLPLLKGRNKGDALSTSEIRDGLTEYIKDNQLNTLPDQRVISLDPVLASVVLKKGENNVMKMQWAEMISRTIQKMTPAYKLTFQGQDPIYKKGAVPVVSFNVLSRAGNKKMFKKPKKNFRLRETAVEGSDDEEKRSAAVVTDQILDHNLNGSSVEKENTKKKEKKKVPKPTIPSEVSLLSFGDELEGDDGEVFKVKKSSQSKKLKKLIQKERTVKPKDEEEVCDVTQSETSGTKEILDEDDKPFLKVKDMPVSTKKTERDGEVLTGLEAESTLMEYEEESEEEHDPRSRHTFSDPFKRMLESGVVPTAAMIHEARKRRQRARELGESTEFIRLPDKNKEFLDFGERKQPRQGSEESDEARLRSSRAQNQSRLVREEDHDRSDDEGDGDNVIAFAFNRVAKEKEQRMEAFLDAEGHESDGEIERWEAQQIRKAFGSTNQREAMRTTAVAAVATASGHFADWDSSVTAPLILEDAKPFLKASSILGEPSFKSLASLRESEVTADLIRCRIKEKLDTLREVHRRHQLDCDKVADELISAQSDIDSSKSRKPEAASKYGFFQELRGYVMDFVECMDEKMNSIEKLEARIMALWRNRANKFIERRRLDVKDEHEGFANSTGVSGNVKKLQRAGDEELRRRIAEREGRRLRRKRAREIDRKKVALPAHFEGMSSDDEETDVDMKKMQQELGLIQQDARGVFADTIDDFCLFRNIKEKFREWKAKDEDSYKNAFVPLCLPKIFSPLVRLGLLFWNPLEADCEEIESMEWFTELISYCANEDLNKDPDVKLVSFVVERTVLPKLSNLISQVWDPLSTSKTLRLVTLVKRLTEEYPSVTGKSKHLQNLLKAIIERMKGTIESDIFIPLYQKTIFTSRPEAGAFLNRQFWTCAKALGNFVSWQGIISDKTLQTIAVDSLVNRYMLLALSQSISVFPISSSLPRCWFAGGNSLSQLAPLSRQIKELADTVDIYGSESKSVFLCVNDAGNVVMTAQNGVLPVVESTYDVDPFFEYQFRVILVGDSGVGKTSILQAFTDKSFFEVSDPTVGVDFFSKVVQLNDGSRIKLQLWDTAGQERFRSITRSYYRNTAAALVVYDVTNRQSFEHLKLWLTEIEKNAGPVCDGPGPPSLAVIFLVGAKSDLSSQRAVLFSEAAAAADACRDHRAGNVCGAFEVSARTGSNVDLLFHAVAREIMARIDAGLLRVDEAWDGVKPGFIPVSGPNGELRSLAANGFPMPLVYGEPVKKVEYTLPRQDVLLECTLCMPGVRCAVYTGIVGERQVSFSFRACDKRRQPCFAMAIRLMRLLHYLVLCSSMVLVAISGDLMLDAIASYGWSPQKQLWSRAVIDNVTHAIVAGFTWAIFVYPKLALCCDEVFYAAFVGSFIDMDHFIAACSLRLQDAIALHHRPLFHCTSFVMTSCAALYVWGQLQHQLWIRRLALVIAVSALSHHIRDGYRRGIWLSPLPSIPPYPYWLYLAATVALPFIARRMAPAELFDDTAVVSLNQAMQPKRLKLIPV</sequence>
<dbReference type="InterPro" id="IPR041366">
    <property type="entry name" value="Pre-PUA"/>
</dbReference>
<feature type="region of interest" description="Disordered" evidence="4">
    <location>
        <begin position="207"/>
        <end position="245"/>
    </location>
</feature>
<dbReference type="InterPro" id="IPR003121">
    <property type="entry name" value="SWIB_MDM2_domain"/>
</dbReference>
<dbReference type="Pfam" id="PF25304">
    <property type="entry name" value="WHD_eIF2D"/>
    <property type="match status" value="1"/>
</dbReference>
<dbReference type="InterPro" id="IPR036885">
    <property type="entry name" value="SWIB_MDM2_dom_sf"/>
</dbReference>
<dbReference type="SMART" id="SM00173">
    <property type="entry name" value="RAS"/>
    <property type="match status" value="1"/>
</dbReference>
<accession>A0A7R9GDU2</accession>